<name>A0A097KH30_CHLMR</name>
<dbReference type="AlphaFoldDB" id="A0A097KH30"/>
<reference evidence="1 2" key="1">
    <citation type="submission" date="2014-02" db="EMBL/GenBank/DDBJ databases">
        <authorList>
            <person name="Chen C."/>
            <person name="Conrad T.A."/>
            <person name="Zhou Z."/>
            <person name="Lai Z."/>
            <person name="Zhong G."/>
        </authorList>
    </citation>
    <scope>NUCLEOTIDE SEQUENCE [LARGE SCALE GENOMIC DNA]</scope>
    <source>
        <strain evidence="1 2">Nigg3-28</strain>
    </source>
</reference>
<accession>A0A097KH30</accession>
<dbReference type="Proteomes" id="UP000260363">
    <property type="component" value="Chromosome"/>
</dbReference>
<sequence>MRETKSESSSLFPLKPLKTNRSSAAQSRLITIGLHISLPYLFTKKTTCYTKIFLLKTQPPYCKNTFNRMDLYPQLKGNLILLLSLKKPF</sequence>
<dbReference type="KEGG" id="cmx:DNC_01705"/>
<protein>
    <submittedName>
        <fullName evidence="1">Uncharacterized protein</fullName>
    </submittedName>
</protein>
<evidence type="ECO:0000313" key="2">
    <source>
        <dbReference type="Proteomes" id="UP000260363"/>
    </source>
</evidence>
<dbReference type="KEGG" id="cmg:NC81_01700"/>
<dbReference type="EMBL" id="CP007217">
    <property type="protein sequence ID" value="AJR10423.1"/>
    <property type="molecule type" value="Genomic_DNA"/>
</dbReference>
<dbReference type="KEGG" id="cmm:NC80_01685"/>
<dbReference type="STRING" id="83560.NC80_01685"/>
<dbReference type="PATRIC" id="fig|83560.10.peg.348"/>
<proteinExistence type="predicted"/>
<gene>
    <name evidence="1" type="ORF">BD36_01825</name>
</gene>
<evidence type="ECO:0000313" key="1">
    <source>
        <dbReference type="EMBL" id="AJR10423.1"/>
    </source>
</evidence>
<organism evidence="1 2">
    <name type="scientific">Chlamydia muridarum</name>
    <dbReference type="NCBI Taxonomy" id="83560"/>
    <lineage>
        <taxon>Bacteria</taxon>
        <taxon>Pseudomonadati</taxon>
        <taxon>Chlamydiota</taxon>
        <taxon>Chlamydiia</taxon>
        <taxon>Chlamydiales</taxon>
        <taxon>Chlamydiaceae</taxon>
        <taxon>Chlamydia/Chlamydophila group</taxon>
        <taxon>Chlamydia</taxon>
    </lineage>
</organism>